<comment type="caution">
    <text evidence="2">The sequence shown here is derived from an EMBL/GenBank/DDBJ whole genome shotgun (WGS) entry which is preliminary data.</text>
</comment>
<evidence type="ECO:0000313" key="2">
    <source>
        <dbReference type="EMBL" id="MBR0669306.1"/>
    </source>
</evidence>
<dbReference type="Pfam" id="PF12680">
    <property type="entry name" value="SnoaL_2"/>
    <property type="match status" value="1"/>
</dbReference>
<dbReference type="SUPFAM" id="SSF54427">
    <property type="entry name" value="NTF2-like"/>
    <property type="match status" value="1"/>
</dbReference>
<dbReference type="InterPro" id="IPR032710">
    <property type="entry name" value="NTF2-like_dom_sf"/>
</dbReference>
<reference evidence="3" key="1">
    <citation type="journal article" date="2021" name="Syst. Appl. Microbiol.">
        <title>Roseomonas hellenica sp. nov., isolated from roots of wild-growing Alkanna tinctoria.</title>
        <authorList>
            <person name="Rat A."/>
            <person name="Naranjo H.D."/>
            <person name="Lebbe L."/>
            <person name="Cnockaert M."/>
            <person name="Krigas N."/>
            <person name="Grigoriadou K."/>
            <person name="Maloupa E."/>
            <person name="Willems A."/>
        </authorList>
    </citation>
    <scope>NUCLEOTIDE SEQUENCE [LARGE SCALE GENOMIC DNA]</scope>
    <source>
        <strain evidence="3">LMG 31523</strain>
    </source>
</reference>
<protein>
    <submittedName>
        <fullName evidence="2">Nuclear transport factor 2 family protein</fullName>
    </submittedName>
</protein>
<dbReference type="InterPro" id="IPR037401">
    <property type="entry name" value="SnoaL-like"/>
</dbReference>
<evidence type="ECO:0000259" key="1">
    <source>
        <dbReference type="Pfam" id="PF12680"/>
    </source>
</evidence>
<feature type="domain" description="SnoaL-like" evidence="1">
    <location>
        <begin position="16"/>
        <end position="121"/>
    </location>
</feature>
<keyword evidence="3" id="KW-1185">Reference proteome</keyword>
<accession>A0ABS5F9R1</accession>
<dbReference type="RefSeq" id="WP_211858211.1">
    <property type="nucleotide sequence ID" value="NZ_JAAGBB010000097.1"/>
</dbReference>
<organism evidence="2 3">
    <name type="scientific">Plastoroseomonas hellenica</name>
    <dbReference type="NCBI Taxonomy" id="2687306"/>
    <lineage>
        <taxon>Bacteria</taxon>
        <taxon>Pseudomonadati</taxon>
        <taxon>Pseudomonadota</taxon>
        <taxon>Alphaproteobacteria</taxon>
        <taxon>Acetobacterales</taxon>
        <taxon>Acetobacteraceae</taxon>
        <taxon>Plastoroseomonas</taxon>
    </lineage>
</organism>
<dbReference type="PANTHER" id="PTHR41252">
    <property type="entry name" value="BLR2505 PROTEIN"/>
    <property type="match status" value="1"/>
</dbReference>
<gene>
    <name evidence="2" type="ORF">GXW71_33460</name>
</gene>
<dbReference type="EMBL" id="JAAGBB010000097">
    <property type="protein sequence ID" value="MBR0669306.1"/>
    <property type="molecule type" value="Genomic_DNA"/>
</dbReference>
<dbReference type="Proteomes" id="UP001196870">
    <property type="component" value="Unassembled WGS sequence"/>
</dbReference>
<name>A0ABS5F9R1_9PROT</name>
<proteinExistence type="predicted"/>
<dbReference type="PANTHER" id="PTHR41252:SF1">
    <property type="entry name" value="BLR2505 PROTEIN"/>
    <property type="match status" value="1"/>
</dbReference>
<evidence type="ECO:0000313" key="3">
    <source>
        <dbReference type="Proteomes" id="UP001196870"/>
    </source>
</evidence>
<sequence>MDSADPATLPTVARLTELYDEYARGNRNVLFDALAEDVVWTSNGGRILPWSGRHTGRAGVEAYFRHLDGEVAIIGYAVERVIAQGDWVIVMAKARARFRNGEEWILAKVDLVRMDGDRIAEFQEYYDSAGLEFAMAPTGGVTRLAGAAALPSMVLAAASPTAGDGGGQGVA</sequence>
<dbReference type="Gene3D" id="3.10.450.50">
    <property type="match status" value="1"/>
</dbReference>